<keyword evidence="1" id="KW-0472">Membrane</keyword>
<evidence type="ECO:0000313" key="2">
    <source>
        <dbReference type="EMBL" id="MBB4571207.1"/>
    </source>
</evidence>
<keyword evidence="3" id="KW-1185">Reference proteome</keyword>
<protein>
    <submittedName>
        <fullName evidence="2">Malonyl CoA-acyl carrier protein transacylase</fullName>
    </submittedName>
</protein>
<evidence type="ECO:0000256" key="1">
    <source>
        <dbReference type="SAM" id="Phobius"/>
    </source>
</evidence>
<keyword evidence="1" id="KW-0812">Transmembrane</keyword>
<dbReference type="Proteomes" id="UP000543836">
    <property type="component" value="Unassembled WGS sequence"/>
</dbReference>
<evidence type="ECO:0000313" key="3">
    <source>
        <dbReference type="Proteomes" id="UP000543836"/>
    </source>
</evidence>
<feature type="transmembrane region" description="Helical" evidence="1">
    <location>
        <begin position="10"/>
        <end position="28"/>
    </location>
</feature>
<comment type="caution">
    <text evidence="2">The sequence shown here is derived from an EMBL/GenBank/DDBJ whole genome shotgun (WGS) entry which is preliminary data.</text>
</comment>
<gene>
    <name evidence="2" type="ORF">GGE60_005365</name>
</gene>
<accession>A0A7W6ZYN9</accession>
<reference evidence="2 3" key="1">
    <citation type="submission" date="2020-08" db="EMBL/GenBank/DDBJ databases">
        <title>Genomic Encyclopedia of Type Strains, Phase IV (KMG-V): Genome sequencing to study the core and pangenomes of soil and plant-associated prokaryotes.</title>
        <authorList>
            <person name="Whitman W."/>
        </authorList>
    </citation>
    <scope>NUCLEOTIDE SEQUENCE [LARGE SCALE GENOMIC DNA]</scope>
    <source>
        <strain evidence="2 3">SEMIA 492</strain>
    </source>
</reference>
<proteinExistence type="predicted"/>
<dbReference type="EMBL" id="JACIIG010000020">
    <property type="protein sequence ID" value="MBB4571207.1"/>
    <property type="molecule type" value="Genomic_DNA"/>
</dbReference>
<feature type="transmembrane region" description="Helical" evidence="1">
    <location>
        <begin position="34"/>
        <end position="60"/>
    </location>
</feature>
<organism evidence="2 3">
    <name type="scientific">Rhizobium leucaenae</name>
    <dbReference type="NCBI Taxonomy" id="29450"/>
    <lineage>
        <taxon>Bacteria</taxon>
        <taxon>Pseudomonadati</taxon>
        <taxon>Pseudomonadota</taxon>
        <taxon>Alphaproteobacteria</taxon>
        <taxon>Hyphomicrobiales</taxon>
        <taxon>Rhizobiaceae</taxon>
        <taxon>Rhizobium/Agrobacterium group</taxon>
        <taxon>Rhizobium</taxon>
    </lineage>
</organism>
<dbReference type="AlphaFoldDB" id="A0A7W6ZYN9"/>
<sequence>MSITKASQGIFHRGVSIAAMLAALIIVFREIFEAGLVVGIVAAPTRAVAGHTLGIMASILSRRARFQRRDEVAEDFLRQVAGLPLGASVPDGRLLYAS</sequence>
<name>A0A7W6ZYN9_9HYPH</name>
<keyword evidence="1" id="KW-1133">Transmembrane helix</keyword>